<dbReference type="GO" id="GO:0001727">
    <property type="term" value="F:lipid kinase activity"/>
    <property type="evidence" value="ECO:0007669"/>
    <property type="project" value="TreeGrafter"/>
</dbReference>
<dbReference type="Proteomes" id="UP000054988">
    <property type="component" value="Unassembled WGS sequence"/>
</dbReference>
<dbReference type="EMBL" id="LATX01001317">
    <property type="protein sequence ID" value="KTB42562.1"/>
    <property type="molecule type" value="Genomic_DNA"/>
</dbReference>
<dbReference type="PANTHER" id="PTHR12358">
    <property type="entry name" value="SPHINGOSINE KINASE"/>
    <property type="match status" value="1"/>
</dbReference>
<evidence type="ECO:0000259" key="1">
    <source>
        <dbReference type="PROSITE" id="PS50146"/>
    </source>
</evidence>
<feature type="domain" description="DAGKc" evidence="1">
    <location>
        <begin position="1"/>
        <end position="145"/>
    </location>
</feature>
<dbReference type="InterPro" id="IPR017438">
    <property type="entry name" value="ATP-NAD_kinase_N"/>
</dbReference>
<dbReference type="GO" id="GO:0005737">
    <property type="term" value="C:cytoplasm"/>
    <property type="evidence" value="ECO:0007669"/>
    <property type="project" value="TreeGrafter"/>
</dbReference>
<dbReference type="eggNOG" id="ENOG502S4SP">
    <property type="taxonomic scope" value="Eukaryota"/>
</dbReference>
<name>A0A0W0G207_MONRR</name>
<dbReference type="PROSITE" id="PS50146">
    <property type="entry name" value="DAGK"/>
    <property type="match status" value="1"/>
</dbReference>
<comment type="caution">
    <text evidence="2">The sequence shown here is derived from an EMBL/GenBank/DDBJ whole genome shotgun (WGS) entry which is preliminary data.</text>
</comment>
<dbReference type="SUPFAM" id="SSF111331">
    <property type="entry name" value="NAD kinase/diacylglycerol kinase-like"/>
    <property type="match status" value="1"/>
</dbReference>
<sequence>MTTIGIYNPVCGDSTAKAFFNQHVIPLLQQSNHPISNLFSTEREGHAGEIVKESLETIQGPINVILGSGDGTLHEIINFLSSTEIKGIRTGTPFSGLHFVLVPCGTANALYSSLFPPSNPEAITEAKYRLQSVQSFIDGKRVIPLTLAISTLSLPPPSKTRPEAIISSVVTSTCLHAAILKDSEKLRAEMPGIERFKVAAQQNRLNWCNAHAKLLPAANVGYVQLYDPETKAFIQHPDGDEIVDVYGPFIYFLSTVNVDRLEPAFRITPLAKDIAPEEATCDVVIVRPLRDPSLTWDSPEAREAFVSKLYQVLGDAYKNGAHVDLLYNEKGEIVTEGDGPPVVEYIRCGGWEWIPDDMDEGSHVLCSDGVISTIEKGGRVVCTAATPSQGAGFMIYA</sequence>
<dbReference type="InterPro" id="IPR050187">
    <property type="entry name" value="Lipid_Phosphate_FormReg"/>
</dbReference>
<dbReference type="Pfam" id="PF00781">
    <property type="entry name" value="DAGK_cat"/>
    <property type="match status" value="1"/>
</dbReference>
<organism evidence="2 3">
    <name type="scientific">Moniliophthora roreri</name>
    <name type="common">Frosty pod rot fungus</name>
    <name type="synonym">Monilia roreri</name>
    <dbReference type="NCBI Taxonomy" id="221103"/>
    <lineage>
        <taxon>Eukaryota</taxon>
        <taxon>Fungi</taxon>
        <taxon>Dikarya</taxon>
        <taxon>Basidiomycota</taxon>
        <taxon>Agaricomycotina</taxon>
        <taxon>Agaricomycetes</taxon>
        <taxon>Agaricomycetidae</taxon>
        <taxon>Agaricales</taxon>
        <taxon>Marasmiineae</taxon>
        <taxon>Marasmiaceae</taxon>
        <taxon>Moniliophthora</taxon>
    </lineage>
</organism>
<gene>
    <name evidence="2" type="ORF">WG66_4847</name>
</gene>
<reference evidence="2 3" key="1">
    <citation type="submission" date="2015-12" db="EMBL/GenBank/DDBJ databases">
        <title>Draft genome sequence of Moniliophthora roreri, the causal agent of frosty pod rot of cacao.</title>
        <authorList>
            <person name="Aime M.C."/>
            <person name="Diaz-Valderrama J.R."/>
            <person name="Kijpornyongpan T."/>
            <person name="Phillips-Mora W."/>
        </authorList>
    </citation>
    <scope>NUCLEOTIDE SEQUENCE [LARGE SCALE GENOMIC DNA]</scope>
    <source>
        <strain evidence="2 3">MCA 2952</strain>
    </source>
</reference>
<dbReference type="InterPro" id="IPR001206">
    <property type="entry name" value="Diacylglycerol_kinase_cat_dom"/>
</dbReference>
<dbReference type="PANTHER" id="PTHR12358:SF105">
    <property type="entry name" value="DAGKC DOMAIN-CONTAINING PROTEIN"/>
    <property type="match status" value="1"/>
</dbReference>
<protein>
    <recommendedName>
        <fullName evidence="1">DAGKc domain-containing protein</fullName>
    </recommendedName>
</protein>
<dbReference type="GO" id="GO:0046512">
    <property type="term" value="P:sphingosine biosynthetic process"/>
    <property type="evidence" value="ECO:0007669"/>
    <property type="project" value="TreeGrafter"/>
</dbReference>
<dbReference type="Gene3D" id="3.40.50.10330">
    <property type="entry name" value="Probable inorganic polyphosphate/atp-NAD kinase, domain 1"/>
    <property type="match status" value="1"/>
</dbReference>
<dbReference type="AlphaFoldDB" id="A0A0W0G207"/>
<evidence type="ECO:0000313" key="2">
    <source>
        <dbReference type="EMBL" id="KTB42562.1"/>
    </source>
</evidence>
<evidence type="ECO:0000313" key="3">
    <source>
        <dbReference type="Proteomes" id="UP000054988"/>
    </source>
</evidence>
<proteinExistence type="predicted"/>
<dbReference type="GO" id="GO:0016020">
    <property type="term" value="C:membrane"/>
    <property type="evidence" value="ECO:0007669"/>
    <property type="project" value="TreeGrafter"/>
</dbReference>
<accession>A0A0W0G207</accession>
<dbReference type="InterPro" id="IPR016064">
    <property type="entry name" value="NAD/diacylglycerol_kinase_sf"/>
</dbReference>